<protein>
    <submittedName>
        <fullName evidence="5">SH2 domain-containing protein 7</fullName>
    </submittedName>
</protein>
<evidence type="ECO:0000313" key="5">
    <source>
        <dbReference type="RefSeq" id="XP_030620994.1"/>
    </source>
</evidence>
<dbReference type="GeneID" id="115804623"/>
<dbReference type="SUPFAM" id="SSF55550">
    <property type="entry name" value="SH2 domain"/>
    <property type="match status" value="1"/>
</dbReference>
<dbReference type="SMART" id="SM00252">
    <property type="entry name" value="SH2"/>
    <property type="match status" value="1"/>
</dbReference>
<dbReference type="PROSITE" id="PS50001">
    <property type="entry name" value="SH2"/>
    <property type="match status" value="1"/>
</dbReference>
<dbReference type="CTD" id="646892"/>
<evidence type="ECO:0000256" key="2">
    <source>
        <dbReference type="PROSITE-ProRule" id="PRU00191"/>
    </source>
</evidence>
<dbReference type="RefSeq" id="XP_030620994.1">
    <property type="nucleotide sequence ID" value="XM_030765134.1"/>
</dbReference>
<accession>A0A6J2ULQ4</accession>
<dbReference type="Gene3D" id="3.30.505.10">
    <property type="entry name" value="SH2 domain"/>
    <property type="match status" value="1"/>
</dbReference>
<reference evidence="5" key="1">
    <citation type="submission" date="2025-08" db="UniProtKB">
        <authorList>
            <consortium name="RefSeq"/>
        </authorList>
    </citation>
    <scope>IDENTIFICATION</scope>
</reference>
<evidence type="ECO:0000256" key="1">
    <source>
        <dbReference type="ARBA" id="ARBA00022999"/>
    </source>
</evidence>
<dbReference type="PANTHER" id="PTHR14388">
    <property type="entry name" value="T CELL-SPECIFIC ADAPTER PROTEIN TSAD"/>
    <property type="match status" value="1"/>
</dbReference>
<feature type="domain" description="SH2" evidence="3">
    <location>
        <begin position="66"/>
        <end position="142"/>
    </location>
</feature>
<proteinExistence type="predicted"/>
<dbReference type="OrthoDB" id="6108017at2759"/>
<organism evidence="4 5">
    <name type="scientific">Chanos chanos</name>
    <name type="common">Milkfish</name>
    <name type="synonym">Mugil chanos</name>
    <dbReference type="NCBI Taxonomy" id="29144"/>
    <lineage>
        <taxon>Eukaryota</taxon>
        <taxon>Metazoa</taxon>
        <taxon>Chordata</taxon>
        <taxon>Craniata</taxon>
        <taxon>Vertebrata</taxon>
        <taxon>Euteleostomi</taxon>
        <taxon>Actinopterygii</taxon>
        <taxon>Neopterygii</taxon>
        <taxon>Teleostei</taxon>
        <taxon>Ostariophysi</taxon>
        <taxon>Gonorynchiformes</taxon>
        <taxon>Chanidae</taxon>
        <taxon>Chanos</taxon>
    </lineage>
</organism>
<keyword evidence="4" id="KW-1185">Reference proteome</keyword>
<gene>
    <name evidence="5" type="primary">sh2d7</name>
</gene>
<dbReference type="Pfam" id="PF00017">
    <property type="entry name" value="SH2"/>
    <property type="match status" value="1"/>
</dbReference>
<dbReference type="GO" id="GO:0005737">
    <property type="term" value="C:cytoplasm"/>
    <property type="evidence" value="ECO:0007669"/>
    <property type="project" value="TreeGrafter"/>
</dbReference>
<name>A0A6J2ULQ4_CHACN</name>
<evidence type="ECO:0000313" key="4">
    <source>
        <dbReference type="Proteomes" id="UP000504632"/>
    </source>
</evidence>
<dbReference type="InterPro" id="IPR000980">
    <property type="entry name" value="SH2"/>
</dbReference>
<dbReference type="InParanoid" id="A0A6J2ULQ4"/>
<sequence length="240" mass="26941">MEQTHTSMDLMKGSDRLGELQMDGSGEGERELRMDRSEGGLKDLILKWFMETQAALILCEGNFPSWFQGFISRQDAEDILRDKTLGCFLIRLSAKAIGYILSYRGKDRCRHFVINQNKEGLLVVSGDFTAHRNLIDLIEHFKTTPIQPFGEYLASTTTETSSDELYDVVQNKSSMRSCVSVQALCSLWDQRGDVIEGVAPNLPPKSSRRLTSSASVGSHALVQCLPSTEWTIARRAEKTR</sequence>
<keyword evidence="1 2" id="KW-0727">SH2 domain</keyword>
<dbReference type="AlphaFoldDB" id="A0A6J2ULQ4"/>
<dbReference type="InterPro" id="IPR036860">
    <property type="entry name" value="SH2_dom_sf"/>
</dbReference>
<dbReference type="PANTHER" id="PTHR14388:SF6">
    <property type="entry name" value="SH2 DOMAIN-CONTAINING PROTEIN 7"/>
    <property type="match status" value="1"/>
</dbReference>
<evidence type="ECO:0000259" key="3">
    <source>
        <dbReference type="PROSITE" id="PS50001"/>
    </source>
</evidence>
<dbReference type="Proteomes" id="UP000504632">
    <property type="component" value="Chromosome 2"/>
</dbReference>